<dbReference type="Gene3D" id="2.60.40.10">
    <property type="entry name" value="Immunoglobulins"/>
    <property type="match status" value="2"/>
</dbReference>
<dbReference type="InterPro" id="IPR035897">
    <property type="entry name" value="Toll_tir_struct_dom_sf"/>
</dbReference>
<keyword evidence="6" id="KW-0393">Immunoglobulin domain</keyword>
<dbReference type="GO" id="GO:0007165">
    <property type="term" value="P:signal transduction"/>
    <property type="evidence" value="ECO:0007669"/>
    <property type="project" value="InterPro"/>
</dbReference>
<organism evidence="11 12">
    <name type="scientific">Electrophorus voltai</name>
    <dbReference type="NCBI Taxonomy" id="2609070"/>
    <lineage>
        <taxon>Eukaryota</taxon>
        <taxon>Metazoa</taxon>
        <taxon>Chordata</taxon>
        <taxon>Craniata</taxon>
        <taxon>Vertebrata</taxon>
        <taxon>Euteleostomi</taxon>
        <taxon>Actinopterygii</taxon>
        <taxon>Neopterygii</taxon>
        <taxon>Teleostei</taxon>
        <taxon>Ostariophysi</taxon>
        <taxon>Gymnotiformes</taxon>
        <taxon>Gymnotoidei</taxon>
        <taxon>Gymnotidae</taxon>
        <taxon>Electrophorus</taxon>
    </lineage>
</organism>
<keyword evidence="8" id="KW-0812">Transmembrane</keyword>
<dbReference type="SUPFAM" id="SSF52200">
    <property type="entry name" value="Toll/Interleukin receptor TIR domain"/>
    <property type="match status" value="1"/>
</dbReference>
<evidence type="ECO:0000313" key="12">
    <source>
        <dbReference type="Proteomes" id="UP001239994"/>
    </source>
</evidence>
<keyword evidence="2" id="KW-0378">Hydrolase</keyword>
<dbReference type="InterPro" id="IPR003599">
    <property type="entry name" value="Ig_sub"/>
</dbReference>
<dbReference type="SMART" id="SM00409">
    <property type="entry name" value="IG"/>
    <property type="match status" value="2"/>
</dbReference>
<dbReference type="Pfam" id="PF01582">
    <property type="entry name" value="TIR"/>
    <property type="match status" value="1"/>
</dbReference>
<dbReference type="InterPro" id="IPR007110">
    <property type="entry name" value="Ig-like_dom"/>
</dbReference>
<evidence type="ECO:0008006" key="13">
    <source>
        <dbReference type="Google" id="ProtNLM"/>
    </source>
</evidence>
<comment type="caution">
    <text evidence="11">The sequence shown here is derived from an EMBL/GenBank/DDBJ whole genome shotgun (WGS) entry which is preliminary data.</text>
</comment>
<keyword evidence="8" id="KW-0472">Membrane</keyword>
<evidence type="ECO:0000256" key="1">
    <source>
        <dbReference type="ARBA" id="ARBA00009752"/>
    </source>
</evidence>
<dbReference type="Proteomes" id="UP001239994">
    <property type="component" value="Unassembled WGS sequence"/>
</dbReference>
<protein>
    <recommendedName>
        <fullName evidence="13">Interleukin 1 receptor accessory protein</fullName>
    </recommendedName>
</protein>
<dbReference type="InterPro" id="IPR000157">
    <property type="entry name" value="TIR_dom"/>
</dbReference>
<proteinExistence type="inferred from homology"/>
<dbReference type="PANTHER" id="PTHR11890">
    <property type="entry name" value="INTERLEUKIN-1 RECEPTOR FAMILY MEMBER"/>
    <property type="match status" value="1"/>
</dbReference>
<keyword evidence="8" id="KW-1133">Transmembrane helix</keyword>
<evidence type="ECO:0000259" key="9">
    <source>
        <dbReference type="PROSITE" id="PS50104"/>
    </source>
</evidence>
<comment type="similarity">
    <text evidence="1">Belongs to the interleukin-1 receptor family.</text>
</comment>
<dbReference type="InterPro" id="IPR036179">
    <property type="entry name" value="Ig-like_dom_sf"/>
</dbReference>
<keyword evidence="4" id="KW-1015">Disulfide bond</keyword>
<dbReference type="PANTHER" id="PTHR11890:SF20">
    <property type="entry name" value="INTERLEUKIN-1 RECEPTOR ACCESSORY PROTEIN"/>
    <property type="match status" value="1"/>
</dbReference>
<dbReference type="SMART" id="SM00255">
    <property type="entry name" value="TIR"/>
    <property type="match status" value="1"/>
</dbReference>
<feature type="transmembrane region" description="Helical" evidence="8">
    <location>
        <begin position="495"/>
        <end position="515"/>
    </location>
</feature>
<dbReference type="InterPro" id="IPR013783">
    <property type="entry name" value="Ig-like_fold"/>
</dbReference>
<dbReference type="EMBL" id="JAROKS010000025">
    <property type="protein sequence ID" value="KAK1786077.1"/>
    <property type="molecule type" value="Genomic_DNA"/>
</dbReference>
<feature type="domain" description="Ig-like" evidence="10">
    <location>
        <begin position="166"/>
        <end position="267"/>
    </location>
</feature>
<gene>
    <name evidence="11" type="ORF">P4O66_017816</name>
</gene>
<feature type="domain" description="TIR" evidence="9">
    <location>
        <begin position="563"/>
        <end position="707"/>
    </location>
</feature>
<dbReference type="GO" id="GO:0016787">
    <property type="term" value="F:hydrolase activity"/>
    <property type="evidence" value="ECO:0007669"/>
    <property type="project" value="UniProtKB-KW"/>
</dbReference>
<name>A0AAD9DNE9_9TELE</name>
<feature type="region of interest" description="Disordered" evidence="7">
    <location>
        <begin position="717"/>
        <end position="749"/>
    </location>
</feature>
<evidence type="ECO:0000256" key="4">
    <source>
        <dbReference type="ARBA" id="ARBA00023157"/>
    </source>
</evidence>
<evidence type="ECO:0000256" key="3">
    <source>
        <dbReference type="ARBA" id="ARBA00023027"/>
    </source>
</evidence>
<feature type="compositionally biased region" description="Basic and acidic residues" evidence="7">
    <location>
        <begin position="737"/>
        <end position="749"/>
    </location>
</feature>
<evidence type="ECO:0000256" key="5">
    <source>
        <dbReference type="ARBA" id="ARBA00023180"/>
    </source>
</evidence>
<sequence length="781" mass="88698">MCRNGEGAFKGCDALDTPVWGFPWEESDERRTFAISVRIRQTSERSRNAKYGTIPQCVKLSEVYRDADLHSAFSQHGANGPFHPRRGAAHAPVRAGTFPPHPTTHVRSFVLKSTADENAGHALLPLTLPLKVVFLLRSEALRHACSVTKQVKHNSFAFFVCVCADPQCHDWGVWASELVRVYEGEAGCLSCPLFFHPALYNYSQSQSSGLTLMWYRHTHTHELEPIDLRMRTRLKHRDALWIQPATLQDSGLYICMLRNISSCAKIGVQLEVVSRAGECDITLHRNVTIPLEGDHTLHCPDLQHVPNNTHKVTWYYCDSESAQTFLRNLPSFHREVKGNDLVIYMMMEYYAVPYTCLVSYQSSGRIYHFTRTINVKAVCSDLELLCRAHLPYLENEEPQVWWTIDNKTVEELADPRYTSPMARLLDDNFGDVTLERVLRVSEFSPAELHREFRCTAKNSRGLSTRTATLQEEVYIPSVELGCGLGMTMVCVCVCVVYIFSVELGCGLGVTMVFYIPSVELGCGLGVTLALALLLFVLYRVFRLEVHLLYRSWFGTDERDADNKEYDVYISYARDGEEEEFVMTTLRRVLEVDLGYSVCIFDRDSIPGGTITDDTLHFVGRSRRLLVVVSACSAVRGTQALLELQAGLASMLRGGSLRVVLVEYKPVRKQKWVRELRQARLALTLVRWEGEKSVPLSSRFWKRLQLEMPVRRCTAAHHTHHTLHTHESKHTASTQHTYDTKHDGERGHDAADTHHTQLTEFTQMCESTALILDTLHASDMHT</sequence>
<reference evidence="11" key="1">
    <citation type="submission" date="2023-03" db="EMBL/GenBank/DDBJ databases">
        <title>Electrophorus voltai genome.</title>
        <authorList>
            <person name="Bian C."/>
        </authorList>
    </citation>
    <scope>NUCLEOTIDE SEQUENCE</scope>
    <source>
        <strain evidence="11">CB-2022</strain>
        <tissue evidence="11">Muscle</tissue>
    </source>
</reference>
<keyword evidence="12" id="KW-1185">Reference proteome</keyword>
<keyword evidence="3" id="KW-0520">NAD</keyword>
<feature type="transmembrane region" description="Helical" evidence="8">
    <location>
        <begin position="522"/>
        <end position="541"/>
    </location>
</feature>
<keyword evidence="5" id="KW-0325">Glycoprotein</keyword>
<dbReference type="PRINTS" id="PR01537">
    <property type="entry name" value="INTRLKN1R1F"/>
</dbReference>
<dbReference type="InterPro" id="IPR015621">
    <property type="entry name" value="IL-1_rcpt_fam"/>
</dbReference>
<feature type="domain" description="Ig-like" evidence="10">
    <location>
        <begin position="380"/>
        <end position="470"/>
    </location>
</feature>
<dbReference type="SUPFAM" id="SSF48726">
    <property type="entry name" value="Immunoglobulin"/>
    <property type="match status" value="1"/>
</dbReference>
<evidence type="ECO:0000256" key="8">
    <source>
        <dbReference type="SAM" id="Phobius"/>
    </source>
</evidence>
<evidence type="ECO:0000256" key="2">
    <source>
        <dbReference type="ARBA" id="ARBA00022801"/>
    </source>
</evidence>
<dbReference type="AlphaFoldDB" id="A0AAD9DNE9"/>
<dbReference type="PROSITE" id="PS50104">
    <property type="entry name" value="TIR"/>
    <property type="match status" value="1"/>
</dbReference>
<evidence type="ECO:0000256" key="7">
    <source>
        <dbReference type="SAM" id="MobiDB-lite"/>
    </source>
</evidence>
<evidence type="ECO:0000256" key="6">
    <source>
        <dbReference type="ARBA" id="ARBA00023319"/>
    </source>
</evidence>
<dbReference type="PROSITE" id="PS50835">
    <property type="entry name" value="IG_LIKE"/>
    <property type="match status" value="2"/>
</dbReference>
<dbReference type="Gene3D" id="3.40.50.10140">
    <property type="entry name" value="Toll/interleukin-1 receptor homology (TIR) domain"/>
    <property type="match status" value="1"/>
</dbReference>
<evidence type="ECO:0000259" key="10">
    <source>
        <dbReference type="PROSITE" id="PS50835"/>
    </source>
</evidence>
<accession>A0AAD9DNE9</accession>
<evidence type="ECO:0000313" key="11">
    <source>
        <dbReference type="EMBL" id="KAK1786077.1"/>
    </source>
</evidence>